<evidence type="ECO:0000313" key="2">
    <source>
        <dbReference type="Proteomes" id="UP000697710"/>
    </source>
</evidence>
<comment type="caution">
    <text evidence="1">The sequence shown here is derived from an EMBL/GenBank/DDBJ whole genome shotgun (WGS) entry which is preliminary data.</text>
</comment>
<sequence length="461" mass="50740">MRATVRPLMAAVFVLFVAGCQRDVLSPPSSNDANSDPELISQGIIATAGWSATAPIFDVDPVEASRPLQAWGREHVVGDVAHYWFSVRVGFGTYDIIRIHRVVREERPFQPIRTGLNLFLLHGDYKDFEGCFLPGTRYPRVPESYGFATFLAQNGVDVWGIDQAWTLVPETAPDLSFMADWGLPRQVRDLRTAITVAAVTRKLMGNPSRKVHLCGYSSGSTVGFALLDQESQLPPGRRIVDGFIGVDQGVVTDVSSWEESMCGVVESYQALIDSGQFQDYNPLPFFGLPARDDPNGMSEIPGFEGLTNLQAGLALGAYPFFPPDTGHFLSAVLDEDELPIGLLYTTVDWWVDFMVDSPPYEPCAFLRDEYITSCPAAGDVPWDDHLGDIRNPVLYVSAGGGFGYTGAYTLDLLGSPDVSELLVSVTTDPFFDVAHVDLFLANDTPALFWQPVLEWVDEHSR</sequence>
<gene>
    <name evidence="1" type="ORF">KC729_07820</name>
</gene>
<dbReference type="PROSITE" id="PS51257">
    <property type="entry name" value="PROKAR_LIPOPROTEIN"/>
    <property type="match status" value="1"/>
</dbReference>
<accession>A0A956LXE2</accession>
<reference evidence="1" key="2">
    <citation type="journal article" date="2021" name="Microbiome">
        <title>Successional dynamics and alternative stable states in a saline activated sludge microbial community over 9 years.</title>
        <authorList>
            <person name="Wang Y."/>
            <person name="Ye J."/>
            <person name="Ju F."/>
            <person name="Liu L."/>
            <person name="Boyd J.A."/>
            <person name="Deng Y."/>
            <person name="Parks D.H."/>
            <person name="Jiang X."/>
            <person name="Yin X."/>
            <person name="Woodcroft B.J."/>
            <person name="Tyson G.W."/>
            <person name="Hugenholtz P."/>
            <person name="Polz M.F."/>
            <person name="Zhang T."/>
        </authorList>
    </citation>
    <scope>NUCLEOTIDE SEQUENCE</scope>
    <source>
        <strain evidence="1">HKST-UBA01</strain>
    </source>
</reference>
<dbReference type="EMBL" id="JAGQHR010000192">
    <property type="protein sequence ID" value="MCA9727575.1"/>
    <property type="molecule type" value="Genomic_DNA"/>
</dbReference>
<reference evidence="1" key="1">
    <citation type="submission" date="2020-04" db="EMBL/GenBank/DDBJ databases">
        <authorList>
            <person name="Zhang T."/>
        </authorList>
    </citation>
    <scope>NUCLEOTIDE SEQUENCE</scope>
    <source>
        <strain evidence="1">HKST-UBA01</strain>
    </source>
</reference>
<evidence type="ECO:0000313" key="1">
    <source>
        <dbReference type="EMBL" id="MCA9727575.1"/>
    </source>
</evidence>
<organism evidence="1 2">
    <name type="scientific">Eiseniibacteriota bacterium</name>
    <dbReference type="NCBI Taxonomy" id="2212470"/>
    <lineage>
        <taxon>Bacteria</taxon>
        <taxon>Candidatus Eiseniibacteriota</taxon>
    </lineage>
</organism>
<proteinExistence type="predicted"/>
<protein>
    <submittedName>
        <fullName evidence="1">Uncharacterized protein</fullName>
    </submittedName>
</protein>
<dbReference type="Proteomes" id="UP000697710">
    <property type="component" value="Unassembled WGS sequence"/>
</dbReference>
<dbReference type="InterPro" id="IPR029058">
    <property type="entry name" value="AB_hydrolase_fold"/>
</dbReference>
<dbReference type="SUPFAM" id="SSF53474">
    <property type="entry name" value="alpha/beta-Hydrolases"/>
    <property type="match status" value="1"/>
</dbReference>
<dbReference type="Gene3D" id="3.40.50.1820">
    <property type="entry name" value="alpha/beta hydrolase"/>
    <property type="match status" value="1"/>
</dbReference>
<dbReference type="AlphaFoldDB" id="A0A956LXE2"/>
<name>A0A956LXE2_UNCEI</name>